<comment type="caution">
    <text evidence="2">The sequence shown here is derived from an EMBL/GenBank/DDBJ whole genome shotgun (WGS) entry which is preliminary data.</text>
</comment>
<feature type="domain" description="Iminophenyl-pyruvate dimer synthase" evidence="1">
    <location>
        <begin position="587"/>
        <end position="699"/>
    </location>
</feature>
<sequence>DNTAPNDPYASYLLWPHFSFAGTFRADVSTVNNIVSNHNPNTTRKDPSWNPKGSGEWSVNASVTQMCFANGTCSAPDRGKEIPVTDTGTRTFAKIVDLDPQEQLVSEIWGWKIRVGNNFFGYFNPVPFKYLWQKMPNKTRVPSFGAVYQSELLDVEWNESSSSPDFFKQLKKAMGNDNINSHRLSIRFNMDMYVTDSEQSNFTTGRISGTIGLLGKKSPPFFILGRSMKPQKVKYLQETFFYVNQQNKKVFIDFGNSLPINDDGSMSISHYDNLYVALSKEEHPKLSCSDELMWIDSVDHKLPQWYLNTSGIQTFPVFGSFTTQEMTKLQNSPLLVVETTGNPHNLVCKKVLLAEASDGIDIHPYNLWVQRKNPGDNVSIEVFATKFGKPLPGAKVKLEPCNSFLDKDGSPLVGQPALDVNPDINVTNDDGIANFTFVANDPQNNRTYIDGQLYPFLYSINGTKTCNDIDLNSLALIRIFDSYFPNLTDLQPTWLDHVYPIFKKYADLYPVMTDNFVDLANYYDVLRHKKAIGETMRRPESDPNYMPVTRDLSRDKKNLILKWLSEEMPDIGDPTRFYTVENLRKDLQTALQLEHSTIPPYLTALASIKNSYNLEIQEVIHSIVIQEMMHMALVANILNAVGGEPSVYNEDFIPNYPSRLPGGVQPSLVVPIEKLSLGLVRNIFMKIEQPEVDVSRLSNFEHIFSLLKRIDGAPASNGQCQNKEKGINCDLNADTDPMVDYNVSNCSSSKEQLIQLINMLQSRDPMGDLTGLPLANQGKPAQGGIFPGENVKAIKSENTIGRFYNHIVNALGYLTHCGNDSSIFTGNASKQVSFDGWSVQGKTIKVTDYQSSIAAIKAIVEQGEGSSPCNPDSWFSGKEQLSHYYLFYSIAEKREIKVFHTNSTGSSEDFNCSYQFCGPIIPFDPNGVWPMVDSPEMSRYQPGSKAHKQAERFNKAYTRLLKSLDKVFNGHPDTLRDAIGCMYSVDLHLKKLVKTPIEDNGDPLVGPNAGPTFDFTP</sequence>
<proteinExistence type="predicted"/>
<dbReference type="SUPFAM" id="SSF47240">
    <property type="entry name" value="Ferritin-like"/>
    <property type="match status" value="1"/>
</dbReference>
<accession>A0ABN8SFC8</accession>
<dbReference type="Gene3D" id="1.20.1260.10">
    <property type="match status" value="1"/>
</dbReference>
<dbReference type="Proteomes" id="UP001159427">
    <property type="component" value="Unassembled WGS sequence"/>
</dbReference>
<dbReference type="Pfam" id="PF12902">
    <property type="entry name" value="Ferritin-like"/>
    <property type="match status" value="2"/>
</dbReference>
<organism evidence="2 3">
    <name type="scientific">Porites evermanni</name>
    <dbReference type="NCBI Taxonomy" id="104178"/>
    <lineage>
        <taxon>Eukaryota</taxon>
        <taxon>Metazoa</taxon>
        <taxon>Cnidaria</taxon>
        <taxon>Anthozoa</taxon>
        <taxon>Hexacorallia</taxon>
        <taxon>Scleractinia</taxon>
        <taxon>Fungiina</taxon>
        <taxon>Poritidae</taxon>
        <taxon>Porites</taxon>
    </lineage>
</organism>
<feature type="domain" description="Iminophenyl-pyruvate dimer synthase" evidence="1">
    <location>
        <begin position="793"/>
        <end position="891"/>
    </location>
</feature>
<name>A0ABN8SFC8_9CNID</name>
<gene>
    <name evidence="2" type="ORF">PEVE_00019609</name>
</gene>
<evidence type="ECO:0000313" key="3">
    <source>
        <dbReference type="Proteomes" id="UP001159427"/>
    </source>
</evidence>
<evidence type="ECO:0000313" key="2">
    <source>
        <dbReference type="EMBL" id="CAH3189674.1"/>
    </source>
</evidence>
<dbReference type="CDD" id="cd00657">
    <property type="entry name" value="Ferritin_like"/>
    <property type="match status" value="1"/>
</dbReference>
<dbReference type="PANTHER" id="PTHR34400">
    <property type="match status" value="1"/>
</dbReference>
<keyword evidence="3" id="KW-1185">Reference proteome</keyword>
<feature type="non-terminal residue" evidence="2">
    <location>
        <position position="1"/>
    </location>
</feature>
<dbReference type="InterPro" id="IPR012347">
    <property type="entry name" value="Ferritin-like"/>
</dbReference>
<dbReference type="InterPro" id="IPR026820">
    <property type="entry name" value="VioB/RebD_dom"/>
</dbReference>
<reference evidence="2 3" key="1">
    <citation type="submission" date="2022-05" db="EMBL/GenBank/DDBJ databases">
        <authorList>
            <consortium name="Genoscope - CEA"/>
            <person name="William W."/>
        </authorList>
    </citation>
    <scope>NUCLEOTIDE SEQUENCE [LARGE SCALE GENOMIC DNA]</scope>
</reference>
<dbReference type="InterPro" id="IPR009078">
    <property type="entry name" value="Ferritin-like_SF"/>
</dbReference>
<protein>
    <recommendedName>
        <fullName evidence="1">Iminophenyl-pyruvate dimer synthase domain-containing protein</fullName>
    </recommendedName>
</protein>
<evidence type="ECO:0000259" key="1">
    <source>
        <dbReference type="Pfam" id="PF12902"/>
    </source>
</evidence>
<dbReference type="PANTHER" id="PTHR34400:SF4">
    <property type="entry name" value="MEMBRANE PROTEIN"/>
    <property type="match status" value="1"/>
</dbReference>
<dbReference type="EMBL" id="CALNXI010002647">
    <property type="protein sequence ID" value="CAH3189674.1"/>
    <property type="molecule type" value="Genomic_DNA"/>
</dbReference>